<accession>A0A9N9FKC4</accession>
<evidence type="ECO:0000313" key="1">
    <source>
        <dbReference type="EMBL" id="CAG8539478.1"/>
    </source>
</evidence>
<sequence>MYVRKNNGDVNLSEDIKLFSTLAQERRQKFIQTTLLQQASTNVWHLIPVTEQKADALKNENTIKKEELIVIINSVLISLPDSQRVKYTNLKNKLKTILLTILQEIRDFNNVKETIDEENTINELTDEN</sequence>
<dbReference type="AlphaFoldDB" id="A0A9N9FKC4"/>
<organism evidence="1 2">
    <name type="scientific">Racocetra fulgida</name>
    <dbReference type="NCBI Taxonomy" id="60492"/>
    <lineage>
        <taxon>Eukaryota</taxon>
        <taxon>Fungi</taxon>
        <taxon>Fungi incertae sedis</taxon>
        <taxon>Mucoromycota</taxon>
        <taxon>Glomeromycotina</taxon>
        <taxon>Glomeromycetes</taxon>
        <taxon>Diversisporales</taxon>
        <taxon>Gigasporaceae</taxon>
        <taxon>Racocetra</taxon>
    </lineage>
</organism>
<name>A0A9N9FKC4_9GLOM</name>
<dbReference type="EMBL" id="CAJVPZ010004008">
    <property type="protein sequence ID" value="CAG8539478.1"/>
    <property type="molecule type" value="Genomic_DNA"/>
</dbReference>
<reference evidence="1" key="1">
    <citation type="submission" date="2021-06" db="EMBL/GenBank/DDBJ databases">
        <authorList>
            <person name="Kallberg Y."/>
            <person name="Tangrot J."/>
            <person name="Rosling A."/>
        </authorList>
    </citation>
    <scope>NUCLEOTIDE SEQUENCE</scope>
    <source>
        <strain evidence="1">IN212</strain>
    </source>
</reference>
<gene>
    <name evidence="1" type="ORF">RFULGI_LOCUS4156</name>
</gene>
<dbReference type="OrthoDB" id="2414859at2759"/>
<comment type="caution">
    <text evidence="1">The sequence shown here is derived from an EMBL/GenBank/DDBJ whole genome shotgun (WGS) entry which is preliminary data.</text>
</comment>
<proteinExistence type="predicted"/>
<dbReference type="Proteomes" id="UP000789396">
    <property type="component" value="Unassembled WGS sequence"/>
</dbReference>
<protein>
    <submittedName>
        <fullName evidence="1">3654_t:CDS:1</fullName>
    </submittedName>
</protein>
<evidence type="ECO:0000313" key="2">
    <source>
        <dbReference type="Proteomes" id="UP000789396"/>
    </source>
</evidence>
<keyword evidence="2" id="KW-1185">Reference proteome</keyword>